<keyword evidence="4 5" id="KW-0472">Membrane</keyword>
<accession>A0A1C6Z748</accession>
<dbReference type="AlphaFoldDB" id="A0A1C6Z748"/>
<keyword evidence="3 5" id="KW-1133">Transmembrane helix</keyword>
<feature type="transmembrane region" description="Helical" evidence="5">
    <location>
        <begin position="12"/>
        <end position="31"/>
    </location>
</feature>
<feature type="domain" description="O-antigen ligase-related" evidence="6">
    <location>
        <begin position="228"/>
        <end position="366"/>
    </location>
</feature>
<evidence type="ECO:0000259" key="6">
    <source>
        <dbReference type="Pfam" id="PF04932"/>
    </source>
</evidence>
<comment type="subcellular location">
    <subcellularLocation>
        <location evidence="1">Membrane</location>
        <topology evidence="1">Multi-pass membrane protein</topology>
    </subcellularLocation>
</comment>
<keyword evidence="8" id="KW-0328">Glycosyltransferase</keyword>
<evidence type="ECO:0000256" key="3">
    <source>
        <dbReference type="ARBA" id="ARBA00022989"/>
    </source>
</evidence>
<dbReference type="InterPro" id="IPR051533">
    <property type="entry name" value="WaaL-like"/>
</dbReference>
<feature type="transmembrane region" description="Helical" evidence="5">
    <location>
        <begin position="172"/>
        <end position="191"/>
    </location>
</feature>
<evidence type="ECO:0000256" key="2">
    <source>
        <dbReference type="ARBA" id="ARBA00022692"/>
    </source>
</evidence>
<feature type="transmembrane region" description="Helical" evidence="5">
    <location>
        <begin position="262"/>
        <end position="282"/>
    </location>
</feature>
<feature type="domain" description="Virulence factor membrane-bound polymerase C-terminal" evidence="7">
    <location>
        <begin position="395"/>
        <end position="606"/>
    </location>
</feature>
<name>A0A1C6Z748_HAFAL</name>
<proteinExistence type="predicted"/>
<keyword evidence="2 5" id="KW-0812">Transmembrane</keyword>
<dbReference type="Pfam" id="PF11846">
    <property type="entry name" value="Wzy_C_2"/>
    <property type="match status" value="1"/>
</dbReference>
<organism evidence="8 9">
    <name type="scientific">Hafnia alvei</name>
    <dbReference type="NCBI Taxonomy" id="569"/>
    <lineage>
        <taxon>Bacteria</taxon>
        <taxon>Pseudomonadati</taxon>
        <taxon>Pseudomonadota</taxon>
        <taxon>Gammaproteobacteria</taxon>
        <taxon>Enterobacterales</taxon>
        <taxon>Hafniaceae</taxon>
        <taxon>Hafnia</taxon>
    </lineage>
</organism>
<sequence>MQSKNMFRIKASQILIFFILLYLALIMHIRFPSQGGSGLLLPSNQIAWAVMAILVLVVCISRYSSSHLYISPLSYALCAATLLMGIPLLYTPEHWLMSGFTQWLGVAAGLVFYFSILQIKLSVLYQRVVLLGLSAAALIQTIVGIVYLFIILPQPGEWFHYGTEAIGVLAQRNIAATCLNIGLGASLLLWLEPTDTKKLHNQTVFPKVSAILSLGWRVYIPVVMTAVPFMLIFLQSRIGVINGIVIVGGFGLLYWRSYSRRYLRALIWIFTGVTTANLVIWLSPAASLDLLHENSTSYRVQMLSETLNMIFTHPLKGWGLGSFSYEYAHFLIRTGVTSLESVVINHPHNEILFGWAEGGIVMLIAYGILAFAGWKLWQQSVLSDRIHASFHCRGLWLLLLPLLLHSLVEYPFYLSAALWMVFLLLLALCDQASYCRTDEKQINEVNPQEVNSFHKIEHADYTISLWLLRLGTLAVGVIAGLTALFMTTALQSGLLLTMFENVQITQPPQEVARINIDKVAQALLNPWVFRERLEFDRQVNNLIKFNTTKKTHLLFDYLEWSSKYLEYGIDPNVYKSRMLILSAIGEQSEVARLSTEVHFLYPKDKRFSP</sequence>
<evidence type="ECO:0000256" key="5">
    <source>
        <dbReference type="SAM" id="Phobius"/>
    </source>
</evidence>
<dbReference type="EC" id="2.4.1.-" evidence="8"/>
<dbReference type="RefSeq" id="WP_072310494.1">
    <property type="nucleotide sequence ID" value="NZ_FMIQ01000082.1"/>
</dbReference>
<dbReference type="InterPro" id="IPR021797">
    <property type="entry name" value="Wzy_C_2"/>
</dbReference>
<feature type="transmembrane region" description="Helical" evidence="5">
    <location>
        <begin position="43"/>
        <end position="61"/>
    </location>
</feature>
<dbReference type="InterPro" id="IPR007016">
    <property type="entry name" value="O-antigen_ligase-rel_domated"/>
</dbReference>
<evidence type="ECO:0000256" key="4">
    <source>
        <dbReference type="ARBA" id="ARBA00023136"/>
    </source>
</evidence>
<dbReference type="Pfam" id="PF04932">
    <property type="entry name" value="Wzy_C"/>
    <property type="match status" value="1"/>
</dbReference>
<dbReference type="GO" id="GO:0016757">
    <property type="term" value="F:glycosyltransferase activity"/>
    <property type="evidence" value="ECO:0007669"/>
    <property type="project" value="UniProtKB-KW"/>
</dbReference>
<evidence type="ECO:0000259" key="7">
    <source>
        <dbReference type="Pfam" id="PF11846"/>
    </source>
</evidence>
<dbReference type="GO" id="GO:0016020">
    <property type="term" value="C:membrane"/>
    <property type="evidence" value="ECO:0007669"/>
    <property type="project" value="UniProtKB-SubCell"/>
</dbReference>
<reference evidence="8 9" key="1">
    <citation type="submission" date="2016-09" db="EMBL/GenBank/DDBJ databases">
        <authorList>
            <person name="Capua I."/>
            <person name="De Benedictis P."/>
            <person name="Joannis T."/>
            <person name="Lombin L.H."/>
            <person name="Cattoli G."/>
        </authorList>
    </citation>
    <scope>NUCLEOTIDE SEQUENCE [LARGE SCALE GENOMIC DNA]</scope>
    <source>
        <strain evidence="8 9">GB001</strain>
    </source>
</reference>
<dbReference type="EMBL" id="FMIQ01000082">
    <property type="protein sequence ID" value="SCM54907.1"/>
    <property type="molecule type" value="Genomic_DNA"/>
</dbReference>
<dbReference type="Proteomes" id="UP000094844">
    <property type="component" value="Unassembled WGS sequence"/>
</dbReference>
<feature type="transmembrane region" description="Helical" evidence="5">
    <location>
        <begin position="96"/>
        <end position="116"/>
    </location>
</feature>
<feature type="transmembrane region" description="Helical" evidence="5">
    <location>
        <begin position="73"/>
        <end position="90"/>
    </location>
</feature>
<feature type="transmembrane region" description="Helical" evidence="5">
    <location>
        <begin position="410"/>
        <end position="429"/>
    </location>
</feature>
<feature type="transmembrane region" description="Helical" evidence="5">
    <location>
        <begin position="128"/>
        <end position="152"/>
    </location>
</feature>
<dbReference type="PANTHER" id="PTHR37422:SF13">
    <property type="entry name" value="LIPOPOLYSACCHARIDE BIOSYNTHESIS PROTEIN PA4999-RELATED"/>
    <property type="match status" value="1"/>
</dbReference>
<keyword evidence="8" id="KW-0808">Transferase</keyword>
<evidence type="ECO:0000313" key="8">
    <source>
        <dbReference type="EMBL" id="SCM54907.1"/>
    </source>
</evidence>
<feature type="transmembrane region" description="Helical" evidence="5">
    <location>
        <begin position="211"/>
        <end position="232"/>
    </location>
</feature>
<feature type="transmembrane region" description="Helical" evidence="5">
    <location>
        <begin position="473"/>
        <end position="499"/>
    </location>
</feature>
<dbReference type="OrthoDB" id="5596698at2"/>
<feature type="transmembrane region" description="Helical" evidence="5">
    <location>
        <begin position="352"/>
        <end position="374"/>
    </location>
</feature>
<feature type="transmembrane region" description="Helical" evidence="5">
    <location>
        <begin position="238"/>
        <end position="255"/>
    </location>
</feature>
<gene>
    <name evidence="8" type="ORF">BN1044_04419</name>
</gene>
<protein>
    <submittedName>
        <fullName evidence="8">O-antigen polymerase</fullName>
        <ecNumber evidence="8">2.4.1.-</ecNumber>
    </submittedName>
</protein>
<evidence type="ECO:0000313" key="9">
    <source>
        <dbReference type="Proteomes" id="UP000094844"/>
    </source>
</evidence>
<evidence type="ECO:0000256" key="1">
    <source>
        <dbReference type="ARBA" id="ARBA00004141"/>
    </source>
</evidence>
<feature type="transmembrane region" description="Helical" evidence="5">
    <location>
        <begin position="386"/>
        <end position="404"/>
    </location>
</feature>
<dbReference type="PANTHER" id="PTHR37422">
    <property type="entry name" value="TEICHURONIC ACID BIOSYNTHESIS PROTEIN TUAE"/>
    <property type="match status" value="1"/>
</dbReference>